<feature type="transmembrane region" description="Helical" evidence="5">
    <location>
        <begin position="47"/>
        <end position="70"/>
    </location>
</feature>
<dbReference type="PANTHER" id="PTHR32089">
    <property type="entry name" value="METHYL-ACCEPTING CHEMOTAXIS PROTEIN MCPB"/>
    <property type="match status" value="1"/>
</dbReference>
<keyword evidence="1 3" id="KW-0807">Transducer</keyword>
<dbReference type="Proteomes" id="UP001056756">
    <property type="component" value="Chromosome"/>
</dbReference>
<sequence>MLKEKNKLMLIYGMLAIVLSAIFHLLNRVMDVMHSLMGSHYVLDESTYGFTLNTLFVIPIALWIIAYILYRRNSYSDTISIFNTLSLTFSSISIISGGGGMVELHFSIFMVVAIIAYYDRIKLVTIMTSIFAVQHLIGLIWLPELVFGASSYSVSMVLLHAIFLIITSLATIKQISVKNRVLYEVEAAKQEKEQKLDALLINLKQLAGKLGSSTLMITEQSNQHMRSSNEMITSFQEVTSGLEKQNDSISSINIDLSVVKELMNLNSTALQVLHDRTNTSKKIMDTGYVAMESLNQHIQEVSEAIKQALKSVISLEVASQQIDDAMTLISQISKQTKLLSLNASIEASKAGTEGRGFAVVAKEISILADQSKHATDEIREVLMNIVRETQSTMNNIKIGEQGTMQTVQLGYSTVNGYTNMQHDNEEMSNIIKQLYVSSQELQVKTEDIFSEILNMSALTEQGVASLEQLYATTEQQQSVTREIDTEINTVNQLAQVLRAQFKS</sequence>
<dbReference type="PANTHER" id="PTHR32089:SF112">
    <property type="entry name" value="LYSOZYME-LIKE PROTEIN-RELATED"/>
    <property type="match status" value="1"/>
</dbReference>
<keyword evidence="4" id="KW-0175">Coiled coil</keyword>
<dbReference type="PRINTS" id="PR00260">
    <property type="entry name" value="CHEMTRNSDUCR"/>
</dbReference>
<gene>
    <name evidence="7" type="ORF">NAG76_11515</name>
</gene>
<dbReference type="InterPro" id="IPR004090">
    <property type="entry name" value="Chemotax_Me-accpt_rcpt"/>
</dbReference>
<dbReference type="KEGG" id="plig:NAG76_11515"/>
<evidence type="ECO:0000256" key="3">
    <source>
        <dbReference type="PROSITE-ProRule" id="PRU00284"/>
    </source>
</evidence>
<evidence type="ECO:0000256" key="1">
    <source>
        <dbReference type="ARBA" id="ARBA00023224"/>
    </source>
</evidence>
<accession>A0A9J6Z9K8</accession>
<evidence type="ECO:0000256" key="5">
    <source>
        <dbReference type="SAM" id="Phobius"/>
    </source>
</evidence>
<feature type="transmembrane region" description="Helical" evidence="5">
    <location>
        <begin position="123"/>
        <end position="142"/>
    </location>
</feature>
<dbReference type="AlphaFoldDB" id="A0A9J6Z9K8"/>
<dbReference type="InterPro" id="IPR004089">
    <property type="entry name" value="MCPsignal_dom"/>
</dbReference>
<feature type="transmembrane region" description="Helical" evidence="5">
    <location>
        <begin position="154"/>
        <end position="172"/>
    </location>
</feature>
<keyword evidence="5" id="KW-0472">Membrane</keyword>
<evidence type="ECO:0000313" key="8">
    <source>
        <dbReference type="Proteomes" id="UP001056756"/>
    </source>
</evidence>
<protein>
    <submittedName>
        <fullName evidence="7">Methyl-accepting chemotaxis protein</fullName>
    </submittedName>
</protein>
<dbReference type="SMART" id="SM00283">
    <property type="entry name" value="MA"/>
    <property type="match status" value="1"/>
</dbReference>
<dbReference type="GO" id="GO:0007165">
    <property type="term" value="P:signal transduction"/>
    <property type="evidence" value="ECO:0007669"/>
    <property type="project" value="UniProtKB-KW"/>
</dbReference>
<organism evidence="7 8">
    <name type="scientific">Candidatus Pristimantibacillus lignocellulolyticus</name>
    <dbReference type="NCBI Taxonomy" id="2994561"/>
    <lineage>
        <taxon>Bacteria</taxon>
        <taxon>Bacillati</taxon>
        <taxon>Bacillota</taxon>
        <taxon>Bacilli</taxon>
        <taxon>Bacillales</taxon>
        <taxon>Paenibacillaceae</taxon>
        <taxon>Candidatus Pristimantibacillus</taxon>
    </lineage>
</organism>
<dbReference type="GO" id="GO:0006935">
    <property type="term" value="P:chemotaxis"/>
    <property type="evidence" value="ECO:0007669"/>
    <property type="project" value="InterPro"/>
</dbReference>
<evidence type="ECO:0000256" key="4">
    <source>
        <dbReference type="SAM" id="Coils"/>
    </source>
</evidence>
<evidence type="ECO:0000256" key="2">
    <source>
        <dbReference type="ARBA" id="ARBA00029447"/>
    </source>
</evidence>
<reference evidence="7" key="1">
    <citation type="submission" date="2022-05" db="EMBL/GenBank/DDBJ databases">
        <title>Novel bacterial taxa in a minimal lignocellulolytic consortium and its capacity to transform plastics disclosed by genome-resolved metagenomics.</title>
        <authorList>
            <person name="Rodriguez C.A.D."/>
            <person name="Diaz-Garcia L."/>
            <person name="Herrera K."/>
            <person name="Tarazona N.A."/>
            <person name="Sproer C."/>
            <person name="Overmann J."/>
            <person name="Jimenez D.J."/>
        </authorList>
    </citation>
    <scope>NUCLEOTIDE SEQUENCE</scope>
    <source>
        <strain evidence="7">MAG5</strain>
    </source>
</reference>
<evidence type="ECO:0000313" key="7">
    <source>
        <dbReference type="EMBL" id="URN92529.1"/>
    </source>
</evidence>
<feature type="transmembrane region" description="Helical" evidence="5">
    <location>
        <begin position="9"/>
        <end position="27"/>
    </location>
</feature>
<dbReference type="PROSITE" id="PS50111">
    <property type="entry name" value="CHEMOTAXIS_TRANSDUC_2"/>
    <property type="match status" value="1"/>
</dbReference>
<dbReference type="SUPFAM" id="SSF58104">
    <property type="entry name" value="Methyl-accepting chemotaxis protein (MCP) signaling domain"/>
    <property type="match status" value="1"/>
</dbReference>
<feature type="coiled-coil region" evidence="4">
    <location>
        <begin position="182"/>
        <end position="209"/>
    </location>
</feature>
<dbReference type="EMBL" id="CP097899">
    <property type="protein sequence ID" value="URN92529.1"/>
    <property type="molecule type" value="Genomic_DNA"/>
</dbReference>
<name>A0A9J6Z9K8_9BACL</name>
<feature type="domain" description="Methyl-accepting transducer" evidence="6">
    <location>
        <begin position="220"/>
        <end position="456"/>
    </location>
</feature>
<keyword evidence="5" id="KW-0812">Transmembrane</keyword>
<keyword evidence="5" id="KW-1133">Transmembrane helix</keyword>
<dbReference type="Pfam" id="PF00015">
    <property type="entry name" value="MCPsignal"/>
    <property type="match status" value="1"/>
</dbReference>
<proteinExistence type="inferred from homology"/>
<dbReference type="GO" id="GO:0016020">
    <property type="term" value="C:membrane"/>
    <property type="evidence" value="ECO:0007669"/>
    <property type="project" value="InterPro"/>
</dbReference>
<dbReference type="Gene3D" id="1.10.287.950">
    <property type="entry name" value="Methyl-accepting chemotaxis protein"/>
    <property type="match status" value="1"/>
</dbReference>
<comment type="similarity">
    <text evidence="2">Belongs to the methyl-accepting chemotaxis (MCP) protein family.</text>
</comment>
<dbReference type="GO" id="GO:0004888">
    <property type="term" value="F:transmembrane signaling receptor activity"/>
    <property type="evidence" value="ECO:0007669"/>
    <property type="project" value="InterPro"/>
</dbReference>
<feature type="transmembrane region" description="Helical" evidence="5">
    <location>
        <begin position="101"/>
        <end position="118"/>
    </location>
</feature>
<evidence type="ECO:0000259" key="6">
    <source>
        <dbReference type="PROSITE" id="PS50111"/>
    </source>
</evidence>